<sequence>MVLICDCGKQATIKTSWTNRNPGRRFYCCPSCGFIGWTDSPMCCRAVSVIPGLLRARNELEEELEEQLRLMREKDQRIKKLNKFLIFSWLFFFIAIKLL</sequence>
<dbReference type="EMBL" id="PKPP01003544">
    <property type="protein sequence ID" value="PWA68906.1"/>
    <property type="molecule type" value="Genomic_DNA"/>
</dbReference>
<keyword evidence="5" id="KW-0812">Transmembrane</keyword>
<comment type="caution">
    <text evidence="7">The sequence shown here is derived from an EMBL/GenBank/DDBJ whole genome shotgun (WGS) entry which is preliminary data.</text>
</comment>
<evidence type="ECO:0000256" key="3">
    <source>
        <dbReference type="ARBA" id="ARBA00022833"/>
    </source>
</evidence>
<proteinExistence type="predicted"/>
<evidence type="ECO:0000256" key="2">
    <source>
        <dbReference type="ARBA" id="ARBA00022771"/>
    </source>
</evidence>
<name>A0A2U1N5Y1_ARTAN</name>
<dbReference type="PANTHER" id="PTHR33248">
    <property type="entry name" value="ZINC ION-BINDING PROTEIN"/>
    <property type="match status" value="1"/>
</dbReference>
<feature type="domain" description="GRF-type" evidence="6">
    <location>
        <begin position="4"/>
        <end position="40"/>
    </location>
</feature>
<dbReference type="OrthoDB" id="2822301at2759"/>
<keyword evidence="8" id="KW-1185">Reference proteome</keyword>
<gene>
    <name evidence="7" type="ORF">CTI12_AA306210</name>
</gene>
<feature type="transmembrane region" description="Helical" evidence="5">
    <location>
        <begin position="81"/>
        <end position="98"/>
    </location>
</feature>
<dbReference type="GO" id="GO:0008270">
    <property type="term" value="F:zinc ion binding"/>
    <property type="evidence" value="ECO:0007669"/>
    <property type="project" value="UniProtKB-KW"/>
</dbReference>
<keyword evidence="4" id="KW-0175">Coiled coil</keyword>
<dbReference type="Pfam" id="PF06839">
    <property type="entry name" value="Zn_ribbon_GRF"/>
    <property type="match status" value="1"/>
</dbReference>
<evidence type="ECO:0000256" key="1">
    <source>
        <dbReference type="ARBA" id="ARBA00022723"/>
    </source>
</evidence>
<protein>
    <submittedName>
        <fullName evidence="7">Zinc finger, GRF-type</fullName>
    </submittedName>
</protein>
<evidence type="ECO:0000256" key="4">
    <source>
        <dbReference type="SAM" id="Coils"/>
    </source>
</evidence>
<keyword evidence="5" id="KW-1133">Transmembrane helix</keyword>
<evidence type="ECO:0000313" key="8">
    <source>
        <dbReference type="Proteomes" id="UP000245207"/>
    </source>
</evidence>
<accession>A0A2U1N5Y1</accession>
<keyword evidence="2" id="KW-0863">Zinc-finger</keyword>
<evidence type="ECO:0000259" key="6">
    <source>
        <dbReference type="Pfam" id="PF06839"/>
    </source>
</evidence>
<reference evidence="7 8" key="1">
    <citation type="journal article" date="2018" name="Mol. Plant">
        <title>The genome of Artemisia annua provides insight into the evolution of Asteraceae family and artemisinin biosynthesis.</title>
        <authorList>
            <person name="Shen Q."/>
            <person name="Zhang L."/>
            <person name="Liao Z."/>
            <person name="Wang S."/>
            <person name="Yan T."/>
            <person name="Shi P."/>
            <person name="Liu M."/>
            <person name="Fu X."/>
            <person name="Pan Q."/>
            <person name="Wang Y."/>
            <person name="Lv Z."/>
            <person name="Lu X."/>
            <person name="Zhang F."/>
            <person name="Jiang W."/>
            <person name="Ma Y."/>
            <person name="Chen M."/>
            <person name="Hao X."/>
            <person name="Li L."/>
            <person name="Tang Y."/>
            <person name="Lv G."/>
            <person name="Zhou Y."/>
            <person name="Sun X."/>
            <person name="Brodelius P.E."/>
            <person name="Rose J.K.C."/>
            <person name="Tang K."/>
        </authorList>
    </citation>
    <scope>NUCLEOTIDE SEQUENCE [LARGE SCALE GENOMIC DNA]</scope>
    <source>
        <strain evidence="8">cv. Huhao1</strain>
        <tissue evidence="7">Leaf</tissue>
    </source>
</reference>
<keyword evidence="5" id="KW-0472">Membrane</keyword>
<dbReference type="AlphaFoldDB" id="A0A2U1N5Y1"/>
<keyword evidence="3" id="KW-0862">Zinc</keyword>
<feature type="coiled-coil region" evidence="4">
    <location>
        <begin position="50"/>
        <end position="81"/>
    </location>
</feature>
<evidence type="ECO:0000313" key="7">
    <source>
        <dbReference type="EMBL" id="PWA68906.1"/>
    </source>
</evidence>
<dbReference type="InterPro" id="IPR010666">
    <property type="entry name" value="Znf_GRF"/>
</dbReference>
<dbReference type="Proteomes" id="UP000245207">
    <property type="component" value="Unassembled WGS sequence"/>
</dbReference>
<organism evidence="7 8">
    <name type="scientific">Artemisia annua</name>
    <name type="common">Sweet wormwood</name>
    <dbReference type="NCBI Taxonomy" id="35608"/>
    <lineage>
        <taxon>Eukaryota</taxon>
        <taxon>Viridiplantae</taxon>
        <taxon>Streptophyta</taxon>
        <taxon>Embryophyta</taxon>
        <taxon>Tracheophyta</taxon>
        <taxon>Spermatophyta</taxon>
        <taxon>Magnoliopsida</taxon>
        <taxon>eudicotyledons</taxon>
        <taxon>Gunneridae</taxon>
        <taxon>Pentapetalae</taxon>
        <taxon>asterids</taxon>
        <taxon>campanulids</taxon>
        <taxon>Asterales</taxon>
        <taxon>Asteraceae</taxon>
        <taxon>Asteroideae</taxon>
        <taxon>Anthemideae</taxon>
        <taxon>Artemisiinae</taxon>
        <taxon>Artemisia</taxon>
    </lineage>
</organism>
<keyword evidence="1" id="KW-0479">Metal-binding</keyword>
<evidence type="ECO:0000256" key="5">
    <source>
        <dbReference type="SAM" id="Phobius"/>
    </source>
</evidence>